<feature type="domain" description="J" evidence="1">
    <location>
        <begin position="10"/>
        <end position="71"/>
    </location>
</feature>
<name>A0A8J6P324_9BACT</name>
<dbReference type="InterPro" id="IPR001623">
    <property type="entry name" value="DnaJ_domain"/>
</dbReference>
<comment type="caution">
    <text evidence="2">The sequence shown here is derived from an EMBL/GenBank/DDBJ whole genome shotgun (WGS) entry which is preliminary data.</text>
</comment>
<reference evidence="2 3" key="1">
    <citation type="submission" date="2020-08" db="EMBL/GenBank/DDBJ databases">
        <title>Bridging the membrane lipid divide: bacteria of the FCB group superphylum have the potential to synthesize archaeal ether lipids.</title>
        <authorList>
            <person name="Villanueva L."/>
            <person name="Von Meijenfeldt F.A.B."/>
            <person name="Westbye A.B."/>
            <person name="Yadav S."/>
            <person name="Hopmans E.C."/>
            <person name="Dutilh B.E."/>
            <person name="Sinninghe Damste J.S."/>
        </authorList>
    </citation>
    <scope>NUCLEOTIDE SEQUENCE [LARGE SCALE GENOMIC DNA]</scope>
    <source>
        <strain evidence="2">NIOZ-UU17</strain>
    </source>
</reference>
<dbReference type="AlphaFoldDB" id="A0A8J6P324"/>
<dbReference type="PANTHER" id="PTHR44240:SF10">
    <property type="entry name" value="J DOMAIN-CONTAINING PROTEIN"/>
    <property type="match status" value="1"/>
</dbReference>
<dbReference type="Proteomes" id="UP000605201">
    <property type="component" value="Unassembled WGS sequence"/>
</dbReference>
<dbReference type="InterPro" id="IPR036869">
    <property type="entry name" value="J_dom_sf"/>
</dbReference>
<protein>
    <submittedName>
        <fullName evidence="2">DnaJ domain-containing protein</fullName>
    </submittedName>
</protein>
<dbReference type="Pfam" id="PF00226">
    <property type="entry name" value="DnaJ"/>
    <property type="match status" value="1"/>
</dbReference>
<evidence type="ECO:0000313" key="3">
    <source>
        <dbReference type="Proteomes" id="UP000605201"/>
    </source>
</evidence>
<sequence length="217" mass="24865">MKRIGRKCNKLYRRLGINRTASQKEIKAAYREMAREVHPDAGGSNEEFIKVQEAYHVLSDKARKRNYDQTGEWISTGIPEQTRINQKANDILAMAFSEMINGKKSDIVYFDVIGAIKKHLRDNIRNADEHLDKIKGTLEVANTILDMIEYSGESINVFEGVLFNIIRENEVAKASFLENKEGFKAALELIKKYGFRFKSKDIPGMIYKIHATTSTSW</sequence>
<gene>
    <name evidence="2" type="ORF">H8D96_08155</name>
</gene>
<dbReference type="PRINTS" id="PR00625">
    <property type="entry name" value="JDOMAIN"/>
</dbReference>
<dbReference type="PROSITE" id="PS50076">
    <property type="entry name" value="DNAJ_2"/>
    <property type="match status" value="1"/>
</dbReference>
<dbReference type="Gene3D" id="1.10.287.110">
    <property type="entry name" value="DnaJ domain"/>
    <property type="match status" value="1"/>
</dbReference>
<dbReference type="SMART" id="SM00271">
    <property type="entry name" value="DnaJ"/>
    <property type="match status" value="1"/>
</dbReference>
<dbReference type="CDD" id="cd06257">
    <property type="entry name" value="DnaJ"/>
    <property type="match status" value="1"/>
</dbReference>
<evidence type="ECO:0000313" key="2">
    <source>
        <dbReference type="EMBL" id="MBC8431880.1"/>
    </source>
</evidence>
<organism evidence="2 3">
    <name type="scientific">Candidatus Desulfatibia vada</name>
    <dbReference type="NCBI Taxonomy" id="2841696"/>
    <lineage>
        <taxon>Bacteria</taxon>
        <taxon>Pseudomonadati</taxon>
        <taxon>Thermodesulfobacteriota</taxon>
        <taxon>Desulfobacteria</taxon>
        <taxon>Desulfobacterales</taxon>
        <taxon>Desulfobacterales incertae sedis</taxon>
        <taxon>Candidatus Desulfatibia</taxon>
    </lineage>
</organism>
<accession>A0A8J6P324</accession>
<dbReference type="SUPFAM" id="SSF46565">
    <property type="entry name" value="Chaperone J-domain"/>
    <property type="match status" value="1"/>
</dbReference>
<proteinExistence type="predicted"/>
<dbReference type="EMBL" id="JACNIG010000188">
    <property type="protein sequence ID" value="MBC8431880.1"/>
    <property type="molecule type" value="Genomic_DNA"/>
</dbReference>
<evidence type="ECO:0000259" key="1">
    <source>
        <dbReference type="PROSITE" id="PS50076"/>
    </source>
</evidence>
<dbReference type="InterPro" id="IPR052276">
    <property type="entry name" value="Diphthamide-biosynth_chaperone"/>
</dbReference>
<dbReference type="PANTHER" id="PTHR44240">
    <property type="entry name" value="DNAJ DOMAIN (PROKARYOTIC HEAT SHOCK PROTEIN)-RELATED"/>
    <property type="match status" value="1"/>
</dbReference>